<keyword evidence="2" id="KW-1185">Reference proteome</keyword>
<dbReference type="Proteomes" id="UP000054248">
    <property type="component" value="Unassembled WGS sequence"/>
</dbReference>
<reference evidence="2" key="2">
    <citation type="submission" date="2015-01" db="EMBL/GenBank/DDBJ databases">
        <title>Evolutionary Origins and Diversification of the Mycorrhizal Mutualists.</title>
        <authorList>
            <consortium name="DOE Joint Genome Institute"/>
            <consortium name="Mycorrhizal Genomics Consortium"/>
            <person name="Kohler A."/>
            <person name="Kuo A."/>
            <person name="Nagy L.G."/>
            <person name="Floudas D."/>
            <person name="Copeland A."/>
            <person name="Barry K.W."/>
            <person name="Cichocki N."/>
            <person name="Veneault-Fourrey C."/>
            <person name="LaButti K."/>
            <person name="Lindquist E.A."/>
            <person name="Lipzen A."/>
            <person name="Lundell T."/>
            <person name="Morin E."/>
            <person name="Murat C."/>
            <person name="Riley R."/>
            <person name="Ohm R."/>
            <person name="Sun H."/>
            <person name="Tunlid A."/>
            <person name="Henrissat B."/>
            <person name="Grigoriev I.V."/>
            <person name="Hibbett D.S."/>
            <person name="Martin F."/>
        </authorList>
    </citation>
    <scope>NUCLEOTIDE SEQUENCE [LARGE SCALE GENOMIC DNA]</scope>
    <source>
        <strain evidence="2">MUT 4182</strain>
    </source>
</reference>
<gene>
    <name evidence="1" type="ORF">M407DRAFT_10057</name>
</gene>
<reference evidence="1 2" key="1">
    <citation type="submission" date="2014-04" db="EMBL/GenBank/DDBJ databases">
        <authorList>
            <consortium name="DOE Joint Genome Institute"/>
            <person name="Kuo A."/>
            <person name="Girlanda M."/>
            <person name="Perotto S."/>
            <person name="Kohler A."/>
            <person name="Nagy L.G."/>
            <person name="Floudas D."/>
            <person name="Copeland A."/>
            <person name="Barry K.W."/>
            <person name="Cichocki N."/>
            <person name="Veneault-Fourrey C."/>
            <person name="LaButti K."/>
            <person name="Lindquist E.A."/>
            <person name="Lipzen A."/>
            <person name="Lundell T."/>
            <person name="Morin E."/>
            <person name="Murat C."/>
            <person name="Sun H."/>
            <person name="Tunlid A."/>
            <person name="Henrissat B."/>
            <person name="Grigoriev I.V."/>
            <person name="Hibbett D.S."/>
            <person name="Martin F."/>
            <person name="Nordberg H.P."/>
            <person name="Cantor M.N."/>
            <person name="Hua S.X."/>
        </authorList>
    </citation>
    <scope>NUCLEOTIDE SEQUENCE [LARGE SCALE GENOMIC DNA]</scope>
    <source>
        <strain evidence="1 2">MUT 4182</strain>
    </source>
</reference>
<dbReference type="AlphaFoldDB" id="A0A0C3Q1M4"/>
<dbReference type="EMBL" id="KN823117">
    <property type="protein sequence ID" value="KIO22145.1"/>
    <property type="molecule type" value="Genomic_DNA"/>
</dbReference>
<name>A0A0C3Q1M4_9AGAM</name>
<evidence type="ECO:0000313" key="1">
    <source>
        <dbReference type="EMBL" id="KIO22145.1"/>
    </source>
</evidence>
<evidence type="ECO:0000313" key="2">
    <source>
        <dbReference type="Proteomes" id="UP000054248"/>
    </source>
</evidence>
<protein>
    <submittedName>
        <fullName evidence="1">Uncharacterized protein</fullName>
    </submittedName>
</protein>
<sequence>MCDGNAGCTTRIGGWLAGEEGNWDRPGVHEAQELSAIPRGAGIVYGHTRFRNCLRSRDVLGIVYGNTSLRSHEARELSTITRGSRIALCGDVKLEQGLITNLPNGLAARRNEPIEDSVRVLMIDLVTPTDRQTRCRGSDSDYRIGDE</sequence>
<dbReference type="HOGENOM" id="CLU_1769451_0_0_1"/>
<organism evidence="1 2">
    <name type="scientific">Tulasnella calospora MUT 4182</name>
    <dbReference type="NCBI Taxonomy" id="1051891"/>
    <lineage>
        <taxon>Eukaryota</taxon>
        <taxon>Fungi</taxon>
        <taxon>Dikarya</taxon>
        <taxon>Basidiomycota</taxon>
        <taxon>Agaricomycotina</taxon>
        <taxon>Agaricomycetes</taxon>
        <taxon>Cantharellales</taxon>
        <taxon>Tulasnellaceae</taxon>
        <taxon>Tulasnella</taxon>
    </lineage>
</organism>
<proteinExistence type="predicted"/>
<accession>A0A0C3Q1M4</accession>